<dbReference type="RefSeq" id="XP_028859542.1">
    <property type="nucleotide sequence ID" value="XM_029003072.1"/>
</dbReference>
<protein>
    <submittedName>
        <fullName evidence="2">PIR protein</fullName>
    </submittedName>
</protein>
<gene>
    <name evidence="2" type="primary">PmUG01_03033300</name>
    <name evidence="2" type="ORF">PMUG01_03033300</name>
</gene>
<dbReference type="InterPro" id="IPR008780">
    <property type="entry name" value="Plasmodium_Vir"/>
</dbReference>
<keyword evidence="3" id="KW-1185">Reference proteome</keyword>
<evidence type="ECO:0000313" key="3">
    <source>
        <dbReference type="Proteomes" id="UP000219813"/>
    </source>
</evidence>
<evidence type="ECO:0000256" key="1">
    <source>
        <dbReference type="SAM" id="Phobius"/>
    </source>
</evidence>
<accession>A0A1D3JIU0</accession>
<sequence>MNDLGLSLPSTVNYDILNKKKDYESSVICDTLEGELSDYKDVFEFCENYTGIIKYFKKLSFSGEFANYPCIVVKFWLYDRLFNLRNKRQEVTNIENIISKIKAIIKVDDKIEGCNLFDLPYSKEDFDIMKSLYDYATNYSTITAYLRDNSYICNQYLKDYINTNDEIYINKNNNCNYGNKGNIGYCKVFEYLKDPYIKLDLSTLSCRVKGSEASVPMERHHELPREEGPPENLKQKHSLPFSNIIMAVIFPLLGIFFFLFILCKFTPFKSWLKSHLLKKKIIQFYEDEEYIQEHLNKNYRTDRRHICYHPL</sequence>
<dbReference type="Pfam" id="PF05795">
    <property type="entry name" value="Plasmodium_Vir"/>
    <property type="match status" value="2"/>
</dbReference>
<keyword evidence="1" id="KW-0812">Transmembrane</keyword>
<reference evidence="2 3" key="1">
    <citation type="submission" date="2016-06" db="EMBL/GenBank/DDBJ databases">
        <authorList>
            <consortium name="Pathogen Informatics"/>
        </authorList>
    </citation>
    <scope>NUCLEOTIDE SEQUENCE [LARGE SCALE GENOMIC DNA]</scope>
</reference>
<dbReference type="Proteomes" id="UP000219813">
    <property type="component" value="Chromosome 3"/>
</dbReference>
<dbReference type="GeneID" id="39866897"/>
<proteinExistence type="predicted"/>
<dbReference type="KEGG" id="pmal:PMUG01_03033300"/>
<name>A0A1D3JIU0_PLAMA</name>
<organism evidence="2 3">
    <name type="scientific">Plasmodium malariae</name>
    <dbReference type="NCBI Taxonomy" id="5858"/>
    <lineage>
        <taxon>Eukaryota</taxon>
        <taxon>Sar</taxon>
        <taxon>Alveolata</taxon>
        <taxon>Apicomplexa</taxon>
        <taxon>Aconoidasida</taxon>
        <taxon>Haemosporida</taxon>
        <taxon>Plasmodiidae</taxon>
        <taxon>Plasmodium</taxon>
        <taxon>Plasmodium (Plasmodium)</taxon>
    </lineage>
</organism>
<dbReference type="AlphaFoldDB" id="A0A1D3JIU0"/>
<dbReference type="VEuPathDB" id="PlasmoDB:PmUG01_03033300"/>
<evidence type="ECO:0000313" key="2">
    <source>
        <dbReference type="EMBL" id="SBT86374.1"/>
    </source>
</evidence>
<dbReference type="EMBL" id="LT594624">
    <property type="protein sequence ID" value="SBT86374.1"/>
    <property type="molecule type" value="Genomic_DNA"/>
</dbReference>
<feature type="transmembrane region" description="Helical" evidence="1">
    <location>
        <begin position="244"/>
        <end position="263"/>
    </location>
</feature>
<keyword evidence="1" id="KW-1133">Transmembrane helix</keyword>
<keyword evidence="1" id="KW-0472">Membrane</keyword>